<dbReference type="Proteomes" id="UP001140453">
    <property type="component" value="Unassembled WGS sequence"/>
</dbReference>
<protein>
    <submittedName>
        <fullName evidence="4">Uncharacterized protein</fullName>
    </submittedName>
</protein>
<comment type="caution">
    <text evidence="4">The sequence shown here is derived from an EMBL/GenBank/DDBJ whole genome shotgun (WGS) entry which is preliminary data.</text>
</comment>
<dbReference type="Gene3D" id="3.40.50.720">
    <property type="entry name" value="NAD(P)-binding Rossmann-like Domain"/>
    <property type="match status" value="1"/>
</dbReference>
<dbReference type="InterPro" id="IPR036291">
    <property type="entry name" value="NAD(P)-bd_dom_sf"/>
</dbReference>
<dbReference type="GO" id="GO:0005737">
    <property type="term" value="C:cytoplasm"/>
    <property type="evidence" value="ECO:0007669"/>
    <property type="project" value="TreeGrafter"/>
</dbReference>
<dbReference type="AlphaFoldDB" id="A0A9W9CUM8"/>
<name>A0A9W9CUM8_9PEZI</name>
<reference evidence="4" key="1">
    <citation type="submission" date="2022-10" db="EMBL/GenBank/DDBJ databases">
        <title>Tapping the CABI collections for fungal endophytes: first genome assemblies for Collariella, Neodidymelliopsis, Ascochyta clinopodiicola, Didymella pomorum, Didymosphaeria variabile, Neocosmospora piperis and Neocucurbitaria cava.</title>
        <authorList>
            <person name="Hill R."/>
        </authorList>
    </citation>
    <scope>NUCLEOTIDE SEQUENCE</scope>
    <source>
        <strain evidence="4">IMI 355082</strain>
    </source>
</reference>
<dbReference type="PANTHER" id="PTHR44229">
    <property type="entry name" value="15-HYDROXYPROSTAGLANDIN DEHYDROGENASE [NAD(+)]"/>
    <property type="match status" value="1"/>
</dbReference>
<keyword evidence="3" id="KW-0560">Oxidoreductase</keyword>
<evidence type="ECO:0000256" key="3">
    <source>
        <dbReference type="ARBA" id="ARBA00023002"/>
    </source>
</evidence>
<dbReference type="PANTHER" id="PTHR44229:SF4">
    <property type="entry name" value="15-HYDROXYPROSTAGLANDIN DEHYDROGENASE [NAD(+)]"/>
    <property type="match status" value="1"/>
</dbReference>
<evidence type="ECO:0000256" key="1">
    <source>
        <dbReference type="ARBA" id="ARBA00006484"/>
    </source>
</evidence>
<keyword evidence="5" id="KW-1185">Reference proteome</keyword>
<sequence length="291" mass="32168">MNAYRVRLNVLAFITGAATGMGRGVAKSLANQNYKVVIADWNDVEGQQLAKEIGADFHKVDVTSWADQYNAFEETFKKHGRIDFVHANAGISDRVDYLTTESTESLTADNPPKLLTVDVDLVGVIYSSILATRYFRRNPKDVKSPLLLLTSSGIGLYPGPAAPLYAAAKHGVTGLARSLAARWREEENGFRCNALVPGLVLTNIMPKVTRDKWADKGVNTSVEQIVEGVNDMLHSDRTGSTCEVSRTNRWYRDQPAFKDDVQRQVIEEVCSFKNIGLEFEAARVNGEQPTS</sequence>
<dbReference type="GO" id="GO:0016616">
    <property type="term" value="F:oxidoreductase activity, acting on the CH-OH group of donors, NAD or NADP as acceptor"/>
    <property type="evidence" value="ECO:0007669"/>
    <property type="project" value="TreeGrafter"/>
</dbReference>
<keyword evidence="2" id="KW-0521">NADP</keyword>
<gene>
    <name evidence="4" type="ORF">N0V93_008322</name>
</gene>
<dbReference type="Pfam" id="PF00106">
    <property type="entry name" value="adh_short"/>
    <property type="match status" value="1"/>
</dbReference>
<evidence type="ECO:0000313" key="4">
    <source>
        <dbReference type="EMBL" id="KAJ4387723.1"/>
    </source>
</evidence>
<dbReference type="InterPro" id="IPR020904">
    <property type="entry name" value="Sc_DH/Rdtase_CS"/>
</dbReference>
<organism evidence="4 5">
    <name type="scientific">Gnomoniopsis smithogilvyi</name>
    <dbReference type="NCBI Taxonomy" id="1191159"/>
    <lineage>
        <taxon>Eukaryota</taxon>
        <taxon>Fungi</taxon>
        <taxon>Dikarya</taxon>
        <taxon>Ascomycota</taxon>
        <taxon>Pezizomycotina</taxon>
        <taxon>Sordariomycetes</taxon>
        <taxon>Sordariomycetidae</taxon>
        <taxon>Diaporthales</taxon>
        <taxon>Gnomoniaceae</taxon>
        <taxon>Gnomoniopsis</taxon>
    </lineage>
</organism>
<dbReference type="InterPro" id="IPR002347">
    <property type="entry name" value="SDR_fam"/>
</dbReference>
<evidence type="ECO:0000313" key="5">
    <source>
        <dbReference type="Proteomes" id="UP001140453"/>
    </source>
</evidence>
<dbReference type="OrthoDB" id="5371740at2759"/>
<comment type="similarity">
    <text evidence="1">Belongs to the short-chain dehydrogenases/reductases (SDR) family.</text>
</comment>
<evidence type="ECO:0000256" key="2">
    <source>
        <dbReference type="ARBA" id="ARBA00022857"/>
    </source>
</evidence>
<dbReference type="EMBL" id="JAPEVB010000005">
    <property type="protein sequence ID" value="KAJ4387723.1"/>
    <property type="molecule type" value="Genomic_DNA"/>
</dbReference>
<dbReference type="SUPFAM" id="SSF51735">
    <property type="entry name" value="NAD(P)-binding Rossmann-fold domains"/>
    <property type="match status" value="1"/>
</dbReference>
<proteinExistence type="inferred from homology"/>
<accession>A0A9W9CUM8</accession>
<dbReference type="PROSITE" id="PS00061">
    <property type="entry name" value="ADH_SHORT"/>
    <property type="match status" value="1"/>
</dbReference>
<dbReference type="PRINTS" id="PR00081">
    <property type="entry name" value="GDHRDH"/>
</dbReference>